<dbReference type="InterPro" id="IPR017853">
    <property type="entry name" value="GH"/>
</dbReference>
<comment type="similarity">
    <text evidence="2 9">Belongs to the glycosyl hydrolase 72 family.</text>
</comment>
<keyword evidence="6 9" id="KW-0472">Membrane</keyword>
<name>E4ZRW1_LEPMJ</name>
<dbReference type="GO" id="GO:0009277">
    <property type="term" value="C:fungal-type cell wall"/>
    <property type="evidence" value="ECO:0007669"/>
    <property type="project" value="EnsemblFungi"/>
</dbReference>
<dbReference type="GO" id="GO:0042124">
    <property type="term" value="F:1,3-beta-glucanosyltransferase activity"/>
    <property type="evidence" value="ECO:0007669"/>
    <property type="project" value="TreeGrafter"/>
</dbReference>
<evidence type="ECO:0000256" key="4">
    <source>
        <dbReference type="ARBA" id="ARBA00022679"/>
    </source>
</evidence>
<dbReference type="Proteomes" id="UP000002668">
    <property type="component" value="Genome"/>
</dbReference>
<evidence type="ECO:0000256" key="7">
    <source>
        <dbReference type="ARBA" id="ARBA00023180"/>
    </source>
</evidence>
<feature type="signal peptide" evidence="9">
    <location>
        <begin position="1"/>
        <end position="21"/>
    </location>
</feature>
<evidence type="ECO:0000313" key="12">
    <source>
        <dbReference type="Proteomes" id="UP000002668"/>
    </source>
</evidence>
<accession>E4ZRW1</accession>
<dbReference type="PANTHER" id="PTHR31468:SF4">
    <property type="entry name" value="1,3-BETA-GLUCANOSYLTRANSFERASE GAS3-RELATED"/>
    <property type="match status" value="1"/>
</dbReference>
<dbReference type="HOGENOM" id="CLU_021855_1_2_1"/>
<dbReference type="InParanoid" id="E4ZRW1"/>
<dbReference type="FunFam" id="3.20.20.80:FF:000032">
    <property type="entry name" value="1,3-beta-glucanosyltransferase"/>
    <property type="match status" value="1"/>
</dbReference>
<sequence>MVSLTRALALLPALFTTVAYAVHPVEVRGQDFVDTVTGKRLMIVGVDYQPGGQGAYKPSQGLDALTDADICLRDATVMQKLGVNTIRVYNVDPTLDHSKCASIFNAAGIYMILDVNSPLPGESINRAAPWTSYNSDYLTRVFGIIENFKGFPNTLAFFAANEVMNDLETAEYNPQYIRAVQRDLKNYIAKHSDRTIPVGYSAADVREILQDTWAYMQCVHDEDQSSSDFFGLNSYSWCGADATFQTSGYSDLVTMFSQSAIPVFYSEYGCNRVQPRVFNEVETLYGDQMTSLSGGLVYEYSQEEADYGLVTLNTNGSVSLRKDYENLQDQFNKLDTQLLQSTNPSSTSIKAPQCSDSLITAKDFSKNFTIPAICPGCQELINDGIKNPQNGKLVEVTDTKVRQEVYASSGQQIQNLELTIVANDGSNMPGGENMRPSSTSDTGTAPQPSETKKGAAARLGKPSLLVASILTDSIFVYMFEMDIPFISGNARSWSCGNRVETLMATWHFRCMYMCVFVTVDLYHVCNSIFMLAVLQTVR</sequence>
<comment type="function">
    <text evidence="9">Splits internally a 1,3-beta-glucan molecule and transfers the newly generated reducing end (the donor) to the non-reducing end of another 1,3-beta-glucan molecule (the acceptor) forming a 1,3-beta linkage, resulting in the elongation of 1,3-beta-glucan chains in the cell wall.</text>
</comment>
<dbReference type="CAZy" id="GH72">
    <property type="family name" value="Glycoside Hydrolase Family 72"/>
</dbReference>
<dbReference type="Pfam" id="PF03198">
    <property type="entry name" value="Glyco_hydro_72"/>
    <property type="match status" value="1"/>
</dbReference>
<dbReference type="VEuPathDB" id="FungiDB:LEMA_P036320.1"/>
<feature type="chain" id="PRO_5005128110" description="1,3-beta-glucanosyltransferase" evidence="9">
    <location>
        <begin position="22"/>
        <end position="538"/>
    </location>
</feature>
<dbReference type="GeneID" id="13285332"/>
<dbReference type="GO" id="GO:0031505">
    <property type="term" value="P:fungal-type cell wall organization"/>
    <property type="evidence" value="ECO:0007669"/>
    <property type="project" value="TreeGrafter"/>
</dbReference>
<dbReference type="eggNOG" id="ENOG502QRZZ">
    <property type="taxonomic scope" value="Eukaryota"/>
</dbReference>
<dbReference type="OMA" id="HDKCMTI"/>
<proteinExistence type="inferred from homology"/>
<keyword evidence="3 9" id="KW-0336">GPI-anchor</keyword>
<dbReference type="SUPFAM" id="SSF51445">
    <property type="entry name" value="(Trans)glycosidases"/>
    <property type="match status" value="1"/>
</dbReference>
<dbReference type="InterPro" id="IPR004886">
    <property type="entry name" value="Glucanosyltransferase"/>
</dbReference>
<keyword evidence="5 9" id="KW-0732">Signal</keyword>
<dbReference type="GO" id="GO:0071970">
    <property type="term" value="P:fungal-type cell wall (1-&gt;3)-beta-D-glucan biosynthetic process"/>
    <property type="evidence" value="ECO:0007669"/>
    <property type="project" value="TreeGrafter"/>
</dbReference>
<feature type="compositionally biased region" description="Polar residues" evidence="10">
    <location>
        <begin position="435"/>
        <end position="449"/>
    </location>
</feature>
<dbReference type="EC" id="2.4.1.-" evidence="9"/>
<gene>
    <name evidence="11" type="ORF">LEMA_P036320.1</name>
</gene>
<protein>
    <recommendedName>
        <fullName evidence="9">1,3-beta-glucanosyltransferase</fullName>
        <ecNumber evidence="9">2.4.1.-</ecNumber>
    </recommendedName>
</protein>
<keyword evidence="7" id="KW-0325">Glycoprotein</keyword>
<evidence type="ECO:0000313" key="11">
    <source>
        <dbReference type="EMBL" id="CBX93958.1"/>
    </source>
</evidence>
<evidence type="ECO:0000256" key="2">
    <source>
        <dbReference type="ARBA" id="ARBA00007528"/>
    </source>
</evidence>
<feature type="region of interest" description="Disordered" evidence="10">
    <location>
        <begin position="424"/>
        <end position="454"/>
    </location>
</feature>
<evidence type="ECO:0000256" key="8">
    <source>
        <dbReference type="ARBA" id="ARBA00023288"/>
    </source>
</evidence>
<evidence type="ECO:0000256" key="1">
    <source>
        <dbReference type="ARBA" id="ARBA00004609"/>
    </source>
</evidence>
<dbReference type="GO" id="GO:0098552">
    <property type="term" value="C:side of membrane"/>
    <property type="evidence" value="ECO:0007669"/>
    <property type="project" value="UniProtKB-KW"/>
</dbReference>
<dbReference type="OrthoDB" id="421038at2759"/>
<dbReference type="GO" id="GO:0005886">
    <property type="term" value="C:plasma membrane"/>
    <property type="evidence" value="ECO:0007669"/>
    <property type="project" value="UniProtKB-SubCell"/>
</dbReference>
<comment type="subcellular location">
    <subcellularLocation>
        <location evidence="1 9">Cell membrane</location>
        <topology evidence="1 9">Lipid-anchor</topology>
        <topology evidence="1 9">GPI-anchor</topology>
    </subcellularLocation>
</comment>
<organism evidence="12">
    <name type="scientific">Leptosphaeria maculans (strain JN3 / isolate v23.1.3 / race Av1-4-5-6-7-8)</name>
    <name type="common">Blackleg fungus</name>
    <name type="synonym">Phoma lingam</name>
    <dbReference type="NCBI Taxonomy" id="985895"/>
    <lineage>
        <taxon>Eukaryota</taxon>
        <taxon>Fungi</taxon>
        <taxon>Dikarya</taxon>
        <taxon>Ascomycota</taxon>
        <taxon>Pezizomycotina</taxon>
        <taxon>Dothideomycetes</taxon>
        <taxon>Pleosporomycetidae</taxon>
        <taxon>Pleosporales</taxon>
        <taxon>Pleosporineae</taxon>
        <taxon>Leptosphaeriaceae</taxon>
        <taxon>Plenodomus</taxon>
        <taxon>Plenodomus lingam/Leptosphaeria maculans species complex</taxon>
    </lineage>
</organism>
<evidence type="ECO:0000256" key="6">
    <source>
        <dbReference type="ARBA" id="ARBA00023136"/>
    </source>
</evidence>
<reference evidence="12" key="1">
    <citation type="journal article" date="2011" name="Nat. Commun.">
        <title>Effector diversification within compartments of the Leptosphaeria maculans genome affected by Repeat-Induced Point mutations.</title>
        <authorList>
            <person name="Rouxel T."/>
            <person name="Grandaubert J."/>
            <person name="Hane J.K."/>
            <person name="Hoede C."/>
            <person name="van de Wouw A.P."/>
            <person name="Couloux A."/>
            <person name="Dominguez V."/>
            <person name="Anthouard V."/>
            <person name="Bally P."/>
            <person name="Bourras S."/>
            <person name="Cozijnsen A.J."/>
            <person name="Ciuffetti L.M."/>
            <person name="Degrave A."/>
            <person name="Dilmaghani A."/>
            <person name="Duret L."/>
            <person name="Fudal I."/>
            <person name="Goodwin S.B."/>
            <person name="Gout L."/>
            <person name="Glaser N."/>
            <person name="Linglin J."/>
            <person name="Kema G.H.J."/>
            <person name="Lapalu N."/>
            <person name="Lawrence C.B."/>
            <person name="May K."/>
            <person name="Meyer M."/>
            <person name="Ollivier B."/>
            <person name="Poulain J."/>
            <person name="Schoch C.L."/>
            <person name="Simon A."/>
            <person name="Spatafora J.W."/>
            <person name="Stachowiak A."/>
            <person name="Turgeon B.G."/>
            <person name="Tyler B.M."/>
            <person name="Vincent D."/>
            <person name="Weissenbach J."/>
            <person name="Amselem J."/>
            <person name="Quesneville H."/>
            <person name="Oliver R.P."/>
            <person name="Wincker P."/>
            <person name="Balesdent M.-H."/>
            <person name="Howlett B.J."/>
        </authorList>
    </citation>
    <scope>NUCLEOTIDE SEQUENCE [LARGE SCALE GENOMIC DNA]</scope>
    <source>
        <strain evidence="12">JN3 / isolate v23.1.3 / race Av1-4-5-6-7-8</strain>
    </source>
</reference>
<keyword evidence="4 9" id="KW-0808">Transferase</keyword>
<dbReference type="PANTHER" id="PTHR31468">
    <property type="entry name" value="1,3-BETA-GLUCANOSYLTRANSFERASE GAS1"/>
    <property type="match status" value="1"/>
</dbReference>
<dbReference type="Gene3D" id="3.20.20.80">
    <property type="entry name" value="Glycosidases"/>
    <property type="match status" value="1"/>
</dbReference>
<evidence type="ECO:0000256" key="5">
    <source>
        <dbReference type="ARBA" id="ARBA00022729"/>
    </source>
</evidence>
<evidence type="ECO:0000256" key="9">
    <source>
        <dbReference type="RuleBase" id="RU361209"/>
    </source>
</evidence>
<keyword evidence="12" id="KW-1185">Reference proteome</keyword>
<evidence type="ECO:0000256" key="3">
    <source>
        <dbReference type="ARBA" id="ARBA00022622"/>
    </source>
</evidence>
<dbReference type="FunCoup" id="E4ZRW1">
    <property type="interactions" value="52"/>
</dbReference>
<evidence type="ECO:0000256" key="10">
    <source>
        <dbReference type="SAM" id="MobiDB-lite"/>
    </source>
</evidence>
<dbReference type="EMBL" id="FP929116">
    <property type="protein sequence ID" value="CBX93958.1"/>
    <property type="molecule type" value="Genomic_DNA"/>
</dbReference>
<dbReference type="AlphaFoldDB" id="E4ZRW1"/>
<keyword evidence="8 9" id="KW-0449">Lipoprotein</keyword>